<organism evidence="8 9">
    <name type="scientific">Niastella caeni</name>
    <dbReference type="NCBI Taxonomy" id="2569763"/>
    <lineage>
        <taxon>Bacteria</taxon>
        <taxon>Pseudomonadati</taxon>
        <taxon>Bacteroidota</taxon>
        <taxon>Chitinophagia</taxon>
        <taxon>Chitinophagales</taxon>
        <taxon>Chitinophagaceae</taxon>
        <taxon>Niastella</taxon>
    </lineage>
</organism>
<dbReference type="Pfam" id="PF18911">
    <property type="entry name" value="PKD_4"/>
    <property type="match status" value="11"/>
</dbReference>
<protein>
    <submittedName>
        <fullName evidence="8">PKD domain-containing protein</fullName>
    </submittedName>
</protein>
<proteinExistence type="predicted"/>
<dbReference type="GO" id="GO:0006816">
    <property type="term" value="P:calcium ion transport"/>
    <property type="evidence" value="ECO:0007669"/>
    <property type="project" value="TreeGrafter"/>
</dbReference>
<feature type="domain" description="PKD" evidence="7">
    <location>
        <begin position="71"/>
        <end position="154"/>
    </location>
</feature>
<keyword evidence="4 6" id="KW-1133">Transmembrane helix</keyword>
<dbReference type="GO" id="GO:0005261">
    <property type="term" value="F:monoatomic cation channel activity"/>
    <property type="evidence" value="ECO:0007669"/>
    <property type="project" value="TreeGrafter"/>
</dbReference>
<dbReference type="PANTHER" id="PTHR46730">
    <property type="entry name" value="POLYCYSTIN-1"/>
    <property type="match status" value="1"/>
</dbReference>
<feature type="domain" description="PKD" evidence="7">
    <location>
        <begin position="1008"/>
        <end position="1061"/>
    </location>
</feature>
<dbReference type="InterPro" id="IPR026341">
    <property type="entry name" value="T9SS_type_B"/>
</dbReference>
<comment type="subcellular location">
    <subcellularLocation>
        <location evidence="1">Membrane</location>
        <topology evidence="1">Multi-pass membrane protein</topology>
    </subcellularLocation>
</comment>
<dbReference type="Gene3D" id="2.60.40.10">
    <property type="entry name" value="Immunoglobulins"/>
    <property type="match status" value="14"/>
</dbReference>
<feature type="domain" description="PKD" evidence="7">
    <location>
        <begin position="320"/>
        <end position="379"/>
    </location>
</feature>
<dbReference type="Proteomes" id="UP000306918">
    <property type="component" value="Unassembled WGS sequence"/>
</dbReference>
<feature type="domain" description="PKD" evidence="7">
    <location>
        <begin position="815"/>
        <end position="903"/>
    </location>
</feature>
<name>A0A4V4GZP2_9BACT</name>
<dbReference type="NCBIfam" id="TIGR04131">
    <property type="entry name" value="Bac_Flav_CTERM"/>
    <property type="match status" value="1"/>
</dbReference>
<feature type="domain" description="PKD" evidence="7">
    <location>
        <begin position="598"/>
        <end position="632"/>
    </location>
</feature>
<gene>
    <name evidence="8" type="ORF">FAM09_25235</name>
</gene>
<evidence type="ECO:0000313" key="9">
    <source>
        <dbReference type="Proteomes" id="UP000306918"/>
    </source>
</evidence>
<feature type="domain" description="PKD" evidence="7">
    <location>
        <begin position="427"/>
        <end position="485"/>
    </location>
</feature>
<feature type="domain" description="PKD" evidence="7">
    <location>
        <begin position="253"/>
        <end position="325"/>
    </location>
</feature>
<dbReference type="InterPro" id="IPR000601">
    <property type="entry name" value="PKD_dom"/>
</dbReference>
<dbReference type="OrthoDB" id="7794186at2"/>
<dbReference type="InterPro" id="IPR013783">
    <property type="entry name" value="Ig-like_fold"/>
</dbReference>
<evidence type="ECO:0000256" key="5">
    <source>
        <dbReference type="ARBA" id="ARBA00023136"/>
    </source>
</evidence>
<evidence type="ECO:0000256" key="1">
    <source>
        <dbReference type="ARBA" id="ARBA00004141"/>
    </source>
</evidence>
<dbReference type="SUPFAM" id="SSF49299">
    <property type="entry name" value="PKD domain"/>
    <property type="match status" value="14"/>
</dbReference>
<dbReference type="InterPro" id="IPR022409">
    <property type="entry name" value="PKD/Chitinase_dom"/>
</dbReference>
<evidence type="ECO:0000313" key="8">
    <source>
        <dbReference type="EMBL" id="THU33456.1"/>
    </source>
</evidence>
<keyword evidence="2 6" id="KW-0812">Transmembrane</keyword>
<keyword evidence="3" id="KW-0677">Repeat</keyword>
<dbReference type="SMART" id="SM00089">
    <property type="entry name" value="PKD"/>
    <property type="match status" value="14"/>
</dbReference>
<dbReference type="PROSITE" id="PS50093">
    <property type="entry name" value="PKD"/>
    <property type="match status" value="12"/>
</dbReference>
<evidence type="ECO:0000256" key="4">
    <source>
        <dbReference type="ARBA" id="ARBA00022989"/>
    </source>
</evidence>
<keyword evidence="9" id="KW-1185">Reference proteome</keyword>
<feature type="transmembrane region" description="Helical" evidence="6">
    <location>
        <begin position="48"/>
        <end position="68"/>
    </location>
</feature>
<feature type="domain" description="PKD" evidence="7">
    <location>
        <begin position="1230"/>
        <end position="1309"/>
    </location>
</feature>
<evidence type="ECO:0000256" key="2">
    <source>
        <dbReference type="ARBA" id="ARBA00022692"/>
    </source>
</evidence>
<evidence type="ECO:0000259" key="7">
    <source>
        <dbReference type="PROSITE" id="PS50093"/>
    </source>
</evidence>
<evidence type="ECO:0000256" key="6">
    <source>
        <dbReference type="SAM" id="Phobius"/>
    </source>
</evidence>
<dbReference type="EMBL" id="STFF01000009">
    <property type="protein sequence ID" value="THU33456.1"/>
    <property type="molecule type" value="Genomic_DNA"/>
</dbReference>
<comment type="caution">
    <text evidence="8">The sequence shown here is derived from an EMBL/GenBank/DDBJ whole genome shotgun (WGS) entry which is preliminary data.</text>
</comment>
<feature type="domain" description="PKD" evidence="7">
    <location>
        <begin position="153"/>
        <end position="240"/>
    </location>
</feature>
<dbReference type="InterPro" id="IPR035986">
    <property type="entry name" value="PKD_dom_sf"/>
</dbReference>
<dbReference type="GO" id="GO:0005886">
    <property type="term" value="C:plasma membrane"/>
    <property type="evidence" value="ECO:0007669"/>
    <property type="project" value="TreeGrafter"/>
</dbReference>
<feature type="domain" description="PKD" evidence="7">
    <location>
        <begin position="483"/>
        <end position="557"/>
    </location>
</feature>
<keyword evidence="5 6" id="KW-0472">Membrane</keyword>
<reference evidence="8 9" key="1">
    <citation type="submission" date="2019-04" db="EMBL/GenBank/DDBJ databases">
        <title>Niastella caeni sp. nov., isolated from activated sludge.</title>
        <authorList>
            <person name="Sheng M."/>
        </authorList>
    </citation>
    <scope>NUCLEOTIDE SEQUENCE [LARGE SCALE GENOMIC DNA]</scope>
    <source>
        <strain evidence="8 9">HX-2-15</strain>
    </source>
</reference>
<dbReference type="FunFam" id="2.60.40.10:FF:000270">
    <property type="entry name" value="Cell surface protein"/>
    <property type="match status" value="2"/>
</dbReference>
<feature type="domain" description="PKD" evidence="7">
    <location>
        <begin position="1165"/>
        <end position="1227"/>
    </location>
</feature>
<dbReference type="CDD" id="cd00146">
    <property type="entry name" value="PKD"/>
    <property type="match status" value="10"/>
</dbReference>
<accession>A0A4V4GZP2</accession>
<dbReference type="Pfam" id="PF13585">
    <property type="entry name" value="CHU_C"/>
    <property type="match status" value="1"/>
</dbReference>
<evidence type="ECO:0000256" key="3">
    <source>
        <dbReference type="ARBA" id="ARBA00022737"/>
    </source>
</evidence>
<dbReference type="PANTHER" id="PTHR46730:SF1">
    <property type="entry name" value="PLAT DOMAIN-CONTAINING PROTEIN"/>
    <property type="match status" value="1"/>
</dbReference>
<feature type="domain" description="PKD" evidence="7">
    <location>
        <begin position="660"/>
        <end position="716"/>
    </location>
</feature>
<sequence length="1490" mass="161416">MVIDHSVREGRLRPINHKTVLHLSKFVLAPCGNRMRLPVRFSRGNRRMLIRSWFWLPFILLFPLSGYAQTMVPDFSANQTSGCAPLNVNFRDLTTGNPRFWNWDFGNGTLSNVQNPTVTFFTPGTYTVTLVVRNPDGTTGITKTNYITVHPSPTAYFGANLTIGCVPVNIQFTDQSNSTSGNIVSWLWDFGDGTTSTAQNPSHAYTTTGFYTVSLTVTSSTGCKNTYTVNRYIRIVSGVKAEFDNSKPVSCQAPYEIDFTNQSSGPGNMTFQWDLGNGTNSTQSNPSTTYAATNTYNVTLTATSEFGCSNTITKPVVLSGPTTSITAPDTVCQNAKVFFVNNSSVAPQKTIWDFGNGQQSLNTNDSTIYPTSANYTVKLFNTYAECKDSAIKVIYVRPSPMVDFTAANTAACKAPLNVTFQDVSPAPITNWFWDFGDGGTGSGSNPTHTYNAPGSFNVSVTFTDNAGCEGKITKPAVVQIKAPTVQINTVPAGGCVPFTYTPTATVTAIDGVASWLWDFGDGSTSTQQFPSHTYTSTGSYVVRLTITTTGGCTVTTSEVDGVKVGTPPATNFSMSATDVCASDEIQFTDLTPPPADWWEWDFGDGGSSTLQNPGHVYNDSGTFVVTLTAYNNRCPSISTGQAVHIKPPIARFTPNIICGNLTVSFTDGSKTDPSYGPISYSWTFGNPVVGTDNVNQNPTFTFPGYGIYPVTLTVTNGSCTSTYNDTVKLVKVPANFTVPATVCRNKPFDVISTNPSQYVTKYEWSVDGAPFGVGGVLSSLVLTTNGLHSIGLVITDINGCTDTLIKTNAVNVTGPFANFTASTPGGCKNAPITFNDHSTTSGSLVKWTFNFDDGNTQSFTSAPFTHVYSDTGSYLPQLTVEDNQGCTDTYKLTDTIYVTTPKADFTSDYDTICPTSNVQFSDASFGKGLTHFWDFGNGGTSTMKDPVYSYGGNNANYTVKLVITDHASCKDSIIRTNYITTLKPVPAFDILDTLTICPPIETKFTFRGTDYESFEWDFGDGGTSTLMNPTHFYNAYGDYTPKLYLYGYGGCKDSASASVHVYNAGSVTTLNFSPTDACNELTVDFNVVTIPDMKYALHFGDGTSDTTMATTYQHYYGSPAFYIPYLQYTDKQGCIAGVSGATIKVIGADPFFGVDRNKFCDSGVVYFTNYTIGNDPVVSRTWDFGDGTTTSDPDPTHVFQQPGIYKVSQSVTTQQGCSKTFSDTILVYRTPDPYIAGDSIGCLNETLNLQAMLTVPDTSITWKWTMSNRLPVSTPNISLNFQNSGNYLLHLQATNLLGCTDSASTNLYVPPIPEITVTSDPVIPVSTGITLPVTYGPEVVSYNWTPAKNLSCTDCPNPYANPKLNTTYTVKVFDEYGCSNTEDVTVTVVCNGLNYFVPNTFSPNGDGVNDIFAPRGVGLARVNSMRIFNRWGQMVYEKMNFVANDRTPTGGWDGTYKGKPASADVYIYIIEFVCENAAIIPVKGNVALVR</sequence>